<comment type="cofactor">
    <cofactor evidence="1">
        <name>FAD</name>
        <dbReference type="ChEBI" id="CHEBI:57692"/>
    </cofactor>
</comment>
<sequence>MDELGADVVIIGAGAAGACAAIEAADAGAEVLLVDRFAGGGASRVSGGVVYAGGGTPQQSAAGVEDSVDAMHAYLRMEAGDVVSERTLRRFCEESVGMIAWLERQGVPFEGSLCGYKTSYPSNKHYLYYSGSEASGGFRDVAKPAPRGHRVKGPGTSGKLLMERLLATARARGVRMLPQTRVTDLVRNADGAVTGVLASSLRSAPGWARARHARLSSWSAKPGIYLPQLRRSLHRRVTRIEQKHATELRITAGAVVLAAGGFIANRELVREHAPAYRGGLALGTSADDGSGLRLGLAAGGRAAELDRISAWRFLTPPAAFLGGLLVDADGRRIIDESRYGAAVGERMITGHGGRGWLLVDAPIVTEARREGRRQGQWFAALQLRYLLGPGRVSGRTLEEVARKAGVDPDGLVATYAQYRQGPDPVGKPAEFARPLDTPPYSLIDVSVKPNLGYPCPMITLGGLVVDEDTGAVEGTRGLYAAGRTAVGICSRSYVSGLSLADCVFSGRRAGLHAAKPAGSVDKNENVF</sequence>
<dbReference type="SUPFAM" id="SSF56425">
    <property type="entry name" value="Succinate dehydrogenase/fumarate reductase flavoprotein, catalytic domain"/>
    <property type="match status" value="1"/>
</dbReference>
<protein>
    <submittedName>
        <fullName evidence="6">3-oxo-5alpha-steroid 4-dehydrogenase</fullName>
        <ecNumber evidence="6">1.3.99.5</ecNumber>
    </submittedName>
</protein>
<feature type="domain" description="FAD-dependent oxidoreductase 2 FAD-binding" evidence="5">
    <location>
        <begin position="7"/>
        <end position="488"/>
    </location>
</feature>
<dbReference type="InterPro" id="IPR027477">
    <property type="entry name" value="Succ_DH/fumarate_Rdtase_cat_sf"/>
</dbReference>
<dbReference type="PANTHER" id="PTHR43400:SF10">
    <property type="entry name" value="3-OXOSTEROID 1-DEHYDROGENASE"/>
    <property type="match status" value="1"/>
</dbReference>
<dbReference type="EC" id="1.3.99.5" evidence="6"/>
<dbReference type="RefSeq" id="WP_184779968.1">
    <property type="nucleotide sequence ID" value="NZ_JACHMG010000001.1"/>
</dbReference>
<evidence type="ECO:0000256" key="4">
    <source>
        <dbReference type="ARBA" id="ARBA00023002"/>
    </source>
</evidence>
<dbReference type="GO" id="GO:0003865">
    <property type="term" value="F:3-oxo-5-alpha-steroid 4-dehydrogenase activity"/>
    <property type="evidence" value="ECO:0007669"/>
    <property type="project" value="UniProtKB-EC"/>
</dbReference>
<reference evidence="6 7" key="1">
    <citation type="submission" date="2020-08" db="EMBL/GenBank/DDBJ databases">
        <title>Sequencing the genomes of 1000 actinobacteria strains.</title>
        <authorList>
            <person name="Klenk H.-P."/>
        </authorList>
    </citation>
    <scope>NUCLEOTIDE SEQUENCE [LARGE SCALE GENOMIC DNA]</scope>
    <source>
        <strain evidence="6 7">DSM 45859</strain>
    </source>
</reference>
<proteinExistence type="predicted"/>
<dbReference type="SUPFAM" id="SSF51905">
    <property type="entry name" value="FAD/NAD(P)-binding domain"/>
    <property type="match status" value="1"/>
</dbReference>
<dbReference type="NCBIfam" id="NF005511">
    <property type="entry name" value="PRK07121.1-4"/>
    <property type="match status" value="1"/>
</dbReference>
<organism evidence="6 7">
    <name type="scientific">Amycolatopsis jiangsuensis</name>
    <dbReference type="NCBI Taxonomy" id="1181879"/>
    <lineage>
        <taxon>Bacteria</taxon>
        <taxon>Bacillati</taxon>
        <taxon>Actinomycetota</taxon>
        <taxon>Actinomycetes</taxon>
        <taxon>Pseudonocardiales</taxon>
        <taxon>Pseudonocardiaceae</taxon>
        <taxon>Amycolatopsis</taxon>
    </lineage>
</organism>
<dbReference type="GO" id="GO:0008202">
    <property type="term" value="P:steroid metabolic process"/>
    <property type="evidence" value="ECO:0007669"/>
    <property type="project" value="UniProtKB-ARBA"/>
</dbReference>
<dbReference type="Pfam" id="PF00890">
    <property type="entry name" value="FAD_binding_2"/>
    <property type="match status" value="1"/>
</dbReference>
<accession>A0A840ITJ1</accession>
<keyword evidence="7" id="KW-1185">Reference proteome</keyword>
<keyword evidence="3" id="KW-0274">FAD</keyword>
<name>A0A840ITJ1_9PSEU</name>
<dbReference type="EMBL" id="JACHMG010000001">
    <property type="protein sequence ID" value="MBB4684859.1"/>
    <property type="molecule type" value="Genomic_DNA"/>
</dbReference>
<evidence type="ECO:0000256" key="3">
    <source>
        <dbReference type="ARBA" id="ARBA00022827"/>
    </source>
</evidence>
<dbReference type="Proteomes" id="UP000581769">
    <property type="component" value="Unassembled WGS sequence"/>
</dbReference>
<dbReference type="InterPro" id="IPR036188">
    <property type="entry name" value="FAD/NAD-bd_sf"/>
</dbReference>
<keyword evidence="4 6" id="KW-0560">Oxidoreductase</keyword>
<dbReference type="InterPro" id="IPR050315">
    <property type="entry name" value="FAD-oxidoreductase_2"/>
</dbReference>
<comment type="caution">
    <text evidence="6">The sequence shown here is derived from an EMBL/GenBank/DDBJ whole genome shotgun (WGS) entry which is preliminary data.</text>
</comment>
<dbReference type="AlphaFoldDB" id="A0A840ITJ1"/>
<dbReference type="Gene3D" id="3.50.50.60">
    <property type="entry name" value="FAD/NAD(P)-binding domain"/>
    <property type="match status" value="3"/>
</dbReference>
<evidence type="ECO:0000313" key="6">
    <source>
        <dbReference type="EMBL" id="MBB4684859.1"/>
    </source>
</evidence>
<dbReference type="PANTHER" id="PTHR43400">
    <property type="entry name" value="FUMARATE REDUCTASE"/>
    <property type="match status" value="1"/>
</dbReference>
<evidence type="ECO:0000256" key="1">
    <source>
        <dbReference type="ARBA" id="ARBA00001974"/>
    </source>
</evidence>
<dbReference type="Gene3D" id="3.90.700.10">
    <property type="entry name" value="Succinate dehydrogenase/fumarate reductase flavoprotein, catalytic domain"/>
    <property type="match status" value="1"/>
</dbReference>
<evidence type="ECO:0000259" key="5">
    <source>
        <dbReference type="Pfam" id="PF00890"/>
    </source>
</evidence>
<evidence type="ECO:0000313" key="7">
    <source>
        <dbReference type="Proteomes" id="UP000581769"/>
    </source>
</evidence>
<evidence type="ECO:0000256" key="2">
    <source>
        <dbReference type="ARBA" id="ARBA00022630"/>
    </source>
</evidence>
<dbReference type="InterPro" id="IPR003953">
    <property type="entry name" value="FAD-dep_OxRdtase_2_FAD-bd"/>
</dbReference>
<gene>
    <name evidence="6" type="ORF">BJY18_002344</name>
</gene>
<keyword evidence="2" id="KW-0285">Flavoprotein</keyword>